<keyword evidence="2" id="KW-1015">Disulfide bond</keyword>
<dbReference type="PANTHER" id="PTHR24276:SF98">
    <property type="entry name" value="FI18310P1-RELATED"/>
    <property type="match status" value="1"/>
</dbReference>
<dbReference type="InterPro" id="IPR050430">
    <property type="entry name" value="Peptidase_S1"/>
</dbReference>
<dbReference type="PRINTS" id="PR00722">
    <property type="entry name" value="CHYMOTRYPSIN"/>
</dbReference>
<evidence type="ECO:0000256" key="3">
    <source>
        <dbReference type="SAM" id="SignalP"/>
    </source>
</evidence>
<dbReference type="EC" id="3.4.21.-" evidence="5"/>
<dbReference type="Gene3D" id="2.40.10.10">
    <property type="entry name" value="Trypsin-like serine proteases"/>
    <property type="match status" value="1"/>
</dbReference>
<evidence type="ECO:0000313" key="6">
    <source>
        <dbReference type="Proteomes" id="UP001151002"/>
    </source>
</evidence>
<dbReference type="SMART" id="SM00020">
    <property type="entry name" value="Tryp_SPc"/>
    <property type="match status" value="1"/>
</dbReference>
<dbReference type="GO" id="GO:0016787">
    <property type="term" value="F:hydrolase activity"/>
    <property type="evidence" value="ECO:0007669"/>
    <property type="project" value="UniProtKB-KW"/>
</dbReference>
<feature type="signal peptide" evidence="3">
    <location>
        <begin position="1"/>
        <end position="30"/>
    </location>
</feature>
<name>A0ABT4AQW5_9ACTN</name>
<dbReference type="Pfam" id="PF00089">
    <property type="entry name" value="Trypsin"/>
    <property type="match status" value="1"/>
</dbReference>
<evidence type="ECO:0000313" key="5">
    <source>
        <dbReference type="EMBL" id="MCY1136577.1"/>
    </source>
</evidence>
<evidence type="ECO:0000259" key="4">
    <source>
        <dbReference type="PROSITE" id="PS50240"/>
    </source>
</evidence>
<dbReference type="PANTHER" id="PTHR24276">
    <property type="entry name" value="POLYSERASE-RELATED"/>
    <property type="match status" value="1"/>
</dbReference>
<reference evidence="5" key="1">
    <citation type="submission" date="2022-11" db="EMBL/GenBank/DDBJ databases">
        <authorList>
            <person name="Somphong A."/>
            <person name="Phongsopitanun W."/>
        </authorList>
    </citation>
    <scope>NUCLEOTIDE SEQUENCE</scope>
    <source>
        <strain evidence="5">Pm04-4</strain>
    </source>
</reference>
<gene>
    <name evidence="5" type="ORF">OWR29_01105</name>
</gene>
<keyword evidence="3" id="KW-0732">Signal</keyword>
<dbReference type="InterPro" id="IPR008979">
    <property type="entry name" value="Galactose-bd-like_sf"/>
</dbReference>
<dbReference type="EMBL" id="JAPNTZ010000001">
    <property type="protein sequence ID" value="MCY1136577.1"/>
    <property type="molecule type" value="Genomic_DNA"/>
</dbReference>
<dbReference type="Proteomes" id="UP001151002">
    <property type="component" value="Unassembled WGS sequence"/>
</dbReference>
<dbReference type="InterPro" id="IPR009003">
    <property type="entry name" value="Peptidase_S1_PA"/>
</dbReference>
<feature type="chain" id="PRO_5046742851" evidence="3">
    <location>
        <begin position="31"/>
        <end position="681"/>
    </location>
</feature>
<keyword evidence="5" id="KW-0378">Hydrolase</keyword>
<sequence length="681" mass="68775">MRTLKGRRAGLLAAAVASTALIGAPAYGIAGGTEAAAGAYPFVAQVAVSDSFACTGSLVAPQWIVTAADCFGPGATDRPAQPTTVTIGRSSLAANATGRVRAVTSLVRHPGGAVVLARLDAPVTDITPVTIATAPPTAGETLRSAGYGRTATTWIPGTLSTADFAVDTVADAAIDVTPSGDVSTCKGDAGGPLFRAGTPAQLVALNAASWQGGCLGESETRRGGTGARLDTLADWVARNTTDPYPGVISPPNPGFESGLSGWAQYGAGGNVASTERVYAGTSAVKIVDSSTSAADGVESTRMPAAPGIRYTAVAFANASSGQPDLYVRFLDASGAQISAALTTYSAAAGQWQRMSTTGFAPAGTEQVSVLLYSAQAKTTTAYFDQVELTRTPGVPLINAGFESGLTGWAQYGGGGNTVSADYAYEGINSAKIVDASTTAADGLEGTSQPAVPGVSYTATAQVTVTAGKPDLYLRFFNTAGDVVGSSATAFAGSLGRWTPIAHTATAPAGTARVSALLYYSLVNTGTAYFDQIAVARTADVAVPNHGFENGLAGWTQWGAGGNTASTERAYTGATSAKLVDTSTATATGLESVRLPAAPGVRYSGLARMFVQSGTPSIYLRFYNASGALITSTAVDHAGPANSWQWLRVAATAPAGTAEVTVLLYSKAASTGTAFADHVIVQ</sequence>
<dbReference type="PROSITE" id="PS50240">
    <property type="entry name" value="TRYPSIN_DOM"/>
    <property type="match status" value="1"/>
</dbReference>
<dbReference type="InterPro" id="IPR001254">
    <property type="entry name" value="Trypsin_dom"/>
</dbReference>
<dbReference type="SUPFAM" id="SSF49785">
    <property type="entry name" value="Galactose-binding domain-like"/>
    <property type="match status" value="3"/>
</dbReference>
<dbReference type="RefSeq" id="WP_267560334.1">
    <property type="nucleotide sequence ID" value="NZ_JAPNTZ010000001.1"/>
</dbReference>
<keyword evidence="6" id="KW-1185">Reference proteome</keyword>
<organism evidence="5 6">
    <name type="scientific">Paractinoplanes pyxinae</name>
    <dbReference type="NCBI Taxonomy" id="2997416"/>
    <lineage>
        <taxon>Bacteria</taxon>
        <taxon>Bacillati</taxon>
        <taxon>Actinomycetota</taxon>
        <taxon>Actinomycetes</taxon>
        <taxon>Micromonosporales</taxon>
        <taxon>Micromonosporaceae</taxon>
        <taxon>Paractinoplanes</taxon>
    </lineage>
</organism>
<comment type="caution">
    <text evidence="5">The sequence shown here is derived from an EMBL/GenBank/DDBJ whole genome shotgun (WGS) entry which is preliminary data.</text>
</comment>
<evidence type="ECO:0000256" key="1">
    <source>
        <dbReference type="ARBA" id="ARBA00007664"/>
    </source>
</evidence>
<comment type="similarity">
    <text evidence="1">Belongs to the peptidase S1 family.</text>
</comment>
<protein>
    <submittedName>
        <fullName evidence="5">Trypsin-like serine protease</fullName>
        <ecNumber evidence="5">3.4.21.-</ecNumber>
    </submittedName>
</protein>
<dbReference type="InterPro" id="IPR001314">
    <property type="entry name" value="Peptidase_S1A"/>
</dbReference>
<evidence type="ECO:0000256" key="2">
    <source>
        <dbReference type="ARBA" id="ARBA00023157"/>
    </source>
</evidence>
<dbReference type="Gene3D" id="2.60.120.260">
    <property type="entry name" value="Galactose-binding domain-like"/>
    <property type="match status" value="3"/>
</dbReference>
<proteinExistence type="inferred from homology"/>
<accession>A0ABT4AQW5</accession>
<feature type="domain" description="Peptidase S1" evidence="4">
    <location>
        <begin position="29"/>
        <end position="241"/>
    </location>
</feature>
<dbReference type="InterPro" id="IPR043504">
    <property type="entry name" value="Peptidase_S1_PA_chymotrypsin"/>
</dbReference>
<dbReference type="SUPFAM" id="SSF50494">
    <property type="entry name" value="Trypsin-like serine proteases"/>
    <property type="match status" value="1"/>
</dbReference>